<keyword evidence="1" id="KW-0472">Membrane</keyword>
<keyword evidence="1" id="KW-1133">Transmembrane helix</keyword>
<feature type="transmembrane region" description="Helical" evidence="1">
    <location>
        <begin position="37"/>
        <end position="57"/>
    </location>
</feature>
<evidence type="ECO:0000313" key="2">
    <source>
        <dbReference type="EMBL" id="MBD3919328.1"/>
    </source>
</evidence>
<gene>
    <name evidence="2" type="ORF">H8B09_11230</name>
</gene>
<reference evidence="2 3" key="1">
    <citation type="submission" date="2020-09" db="EMBL/GenBank/DDBJ databases">
        <title>Paenibacillus sp. strain PR3 16S rRNA gene Genome sequencing and assembly.</title>
        <authorList>
            <person name="Kim J."/>
        </authorList>
    </citation>
    <scope>NUCLEOTIDE SEQUENCE [LARGE SCALE GENOMIC DNA]</scope>
    <source>
        <strain evidence="2 3">PR3</strain>
    </source>
</reference>
<evidence type="ECO:0000313" key="3">
    <source>
        <dbReference type="Proteomes" id="UP000609346"/>
    </source>
</evidence>
<evidence type="ECO:0000256" key="1">
    <source>
        <dbReference type="SAM" id="Phobius"/>
    </source>
</evidence>
<dbReference type="EMBL" id="JACXZA010000002">
    <property type="protein sequence ID" value="MBD3919328.1"/>
    <property type="molecule type" value="Genomic_DNA"/>
</dbReference>
<feature type="transmembrane region" description="Helical" evidence="1">
    <location>
        <begin position="6"/>
        <end position="25"/>
    </location>
</feature>
<protein>
    <submittedName>
        <fullName evidence="2">Uncharacterized protein</fullName>
    </submittedName>
</protein>
<dbReference type="Proteomes" id="UP000609346">
    <property type="component" value="Unassembled WGS sequence"/>
</dbReference>
<keyword evidence="1" id="KW-0812">Transmembrane</keyword>
<proteinExistence type="predicted"/>
<sequence length="59" mass="6988">MSPNLWLALIIFIVINGIIIWQMVVEMEPMSRRVRKWFFIVGNAIALCLSVAEFIWMEF</sequence>
<accession>A0ABR8MTP2</accession>
<name>A0ABR8MTP2_9BACL</name>
<comment type="caution">
    <text evidence="2">The sequence shown here is derived from an EMBL/GenBank/DDBJ whole genome shotgun (WGS) entry which is preliminary data.</text>
</comment>
<dbReference type="RefSeq" id="WP_191203583.1">
    <property type="nucleotide sequence ID" value="NZ_JACXZA010000002.1"/>
</dbReference>
<organism evidence="2 3">
    <name type="scientific">Paenibacillus terricola</name>
    <dbReference type="NCBI Taxonomy" id="2763503"/>
    <lineage>
        <taxon>Bacteria</taxon>
        <taxon>Bacillati</taxon>
        <taxon>Bacillota</taxon>
        <taxon>Bacilli</taxon>
        <taxon>Bacillales</taxon>
        <taxon>Paenibacillaceae</taxon>
        <taxon>Paenibacillus</taxon>
    </lineage>
</organism>
<keyword evidence="3" id="KW-1185">Reference proteome</keyword>